<dbReference type="OMA" id="DMANPLD"/>
<keyword evidence="7" id="KW-0479">Metal-binding</keyword>
<evidence type="ECO:0000313" key="16">
    <source>
        <dbReference type="EMBL" id="RLU26796.1"/>
    </source>
</evidence>
<dbReference type="Pfam" id="PF08241">
    <property type="entry name" value="Methyltransf_11"/>
    <property type="match status" value="1"/>
</dbReference>
<keyword evidence="17" id="KW-1185">Reference proteome</keyword>
<reference evidence="15 17" key="1">
    <citation type="journal article" date="2014" name="Curr. Biol.">
        <title>The genome of the clonal raider ant Cerapachys biroi.</title>
        <authorList>
            <person name="Oxley P.R."/>
            <person name="Ji L."/>
            <person name="Fetter-Pruneda I."/>
            <person name="McKenzie S.K."/>
            <person name="Li C."/>
            <person name="Hu H."/>
            <person name="Zhang G."/>
            <person name="Kronauer D.J."/>
        </authorList>
    </citation>
    <scope>NUCLEOTIDE SEQUENCE [LARGE SCALE GENOMIC DNA]</scope>
</reference>
<dbReference type="GO" id="GO:0003723">
    <property type="term" value="F:RNA binding"/>
    <property type="evidence" value="ECO:0007669"/>
    <property type="project" value="UniProtKB-KW"/>
</dbReference>
<evidence type="ECO:0000256" key="12">
    <source>
        <dbReference type="ARBA" id="ARBA00048418"/>
    </source>
</evidence>
<accession>A0A026WLC3</accession>
<evidence type="ECO:0000259" key="14">
    <source>
        <dbReference type="Pfam" id="PF08241"/>
    </source>
</evidence>
<evidence type="ECO:0000256" key="13">
    <source>
        <dbReference type="SAM" id="MobiDB-lite"/>
    </source>
</evidence>
<evidence type="ECO:0000256" key="9">
    <source>
        <dbReference type="ARBA" id="ARBA00022884"/>
    </source>
</evidence>
<evidence type="ECO:0000256" key="10">
    <source>
        <dbReference type="ARBA" id="ARBA00023158"/>
    </source>
</evidence>
<feature type="region of interest" description="Disordered" evidence="13">
    <location>
        <begin position="913"/>
        <end position="943"/>
    </location>
</feature>
<feature type="compositionally biased region" description="Basic and acidic residues" evidence="13">
    <location>
        <begin position="913"/>
        <end position="922"/>
    </location>
</feature>
<keyword evidence="4 15" id="KW-0489">Methyltransferase</keyword>
<organism evidence="15 17">
    <name type="scientific">Ooceraea biroi</name>
    <name type="common">Clonal raider ant</name>
    <name type="synonym">Cerapachys biroi</name>
    <dbReference type="NCBI Taxonomy" id="2015173"/>
    <lineage>
        <taxon>Eukaryota</taxon>
        <taxon>Metazoa</taxon>
        <taxon>Ecdysozoa</taxon>
        <taxon>Arthropoda</taxon>
        <taxon>Hexapoda</taxon>
        <taxon>Insecta</taxon>
        <taxon>Pterygota</taxon>
        <taxon>Neoptera</taxon>
        <taxon>Endopterygota</taxon>
        <taxon>Hymenoptera</taxon>
        <taxon>Apocrita</taxon>
        <taxon>Aculeata</taxon>
        <taxon>Formicoidea</taxon>
        <taxon>Formicidae</taxon>
        <taxon>Dorylinae</taxon>
        <taxon>Ooceraea</taxon>
    </lineage>
</organism>
<keyword evidence="6" id="KW-0949">S-adenosyl-L-methionine</keyword>
<feature type="domain" description="Methyltransferase type 11" evidence="14">
    <location>
        <begin position="92"/>
        <end position="177"/>
    </location>
</feature>
<gene>
    <name evidence="16" type="ORF">DMN91_000593</name>
    <name evidence="15" type="ORF">X777_02703</name>
</gene>
<dbReference type="SUPFAM" id="SSF53335">
    <property type="entry name" value="S-adenosyl-L-methionine-dependent methyltransferases"/>
    <property type="match status" value="1"/>
</dbReference>
<dbReference type="AlphaFoldDB" id="A0A026WLC3"/>
<name>A0A026WLC3_OOCBI</name>
<keyword evidence="5 15" id="KW-0808">Transferase</keyword>
<dbReference type="PANTHER" id="PTHR21404">
    <property type="entry name" value="HEN1"/>
    <property type="match status" value="1"/>
</dbReference>
<proteinExistence type="inferred from homology"/>
<evidence type="ECO:0000313" key="18">
    <source>
        <dbReference type="Proteomes" id="UP000279307"/>
    </source>
</evidence>
<evidence type="ECO:0000256" key="1">
    <source>
        <dbReference type="ARBA" id="ARBA00001946"/>
    </source>
</evidence>
<evidence type="ECO:0000256" key="4">
    <source>
        <dbReference type="ARBA" id="ARBA00022603"/>
    </source>
</evidence>
<feature type="compositionally biased region" description="Basic and acidic residues" evidence="13">
    <location>
        <begin position="1101"/>
        <end position="1116"/>
    </location>
</feature>
<dbReference type="GO" id="GO:0001510">
    <property type="term" value="P:RNA methylation"/>
    <property type="evidence" value="ECO:0007669"/>
    <property type="project" value="InterPro"/>
</dbReference>
<dbReference type="OrthoDB" id="2154311at2759"/>
<dbReference type="EMBL" id="QOIP01000001">
    <property type="protein sequence ID" value="RLU26796.1"/>
    <property type="molecule type" value="Genomic_DNA"/>
</dbReference>
<dbReference type="InterPro" id="IPR026610">
    <property type="entry name" value="Hen1"/>
</dbReference>
<dbReference type="Proteomes" id="UP000279307">
    <property type="component" value="Chromosome 1"/>
</dbReference>
<evidence type="ECO:0000256" key="11">
    <source>
        <dbReference type="ARBA" id="ARBA00035025"/>
    </source>
</evidence>
<evidence type="ECO:0000313" key="15">
    <source>
        <dbReference type="EMBL" id="EZA56852.1"/>
    </source>
</evidence>
<reference evidence="16" key="3">
    <citation type="submission" date="2018-07" db="EMBL/GenBank/DDBJ databases">
        <authorList>
            <person name="Mckenzie S.K."/>
            <person name="Kronauer D.J.C."/>
        </authorList>
    </citation>
    <scope>NUCLEOTIDE SEQUENCE</scope>
    <source>
        <strain evidence="16">Clonal line C1</strain>
    </source>
</reference>
<dbReference type="Proteomes" id="UP000053097">
    <property type="component" value="Unassembled WGS sequence"/>
</dbReference>
<dbReference type="GO" id="GO:0008757">
    <property type="term" value="F:S-adenosylmethionine-dependent methyltransferase activity"/>
    <property type="evidence" value="ECO:0007669"/>
    <property type="project" value="InterPro"/>
</dbReference>
<dbReference type="EC" id="2.1.1.386" evidence="11"/>
<dbReference type="GO" id="GO:0005634">
    <property type="term" value="C:nucleus"/>
    <property type="evidence" value="ECO:0007669"/>
    <property type="project" value="TreeGrafter"/>
</dbReference>
<dbReference type="GO" id="GO:0005737">
    <property type="term" value="C:cytoplasm"/>
    <property type="evidence" value="ECO:0007669"/>
    <property type="project" value="TreeGrafter"/>
</dbReference>
<keyword evidence="8" id="KW-0460">Magnesium</keyword>
<reference evidence="16 18" key="2">
    <citation type="journal article" date="2018" name="Genome Res.">
        <title>The genomic architecture and molecular evolution of ant odorant receptors.</title>
        <authorList>
            <person name="McKenzie S.K."/>
            <person name="Kronauer D.J.C."/>
        </authorList>
    </citation>
    <scope>NUCLEOTIDE SEQUENCE [LARGE SCALE GENOMIC DNA]</scope>
    <source>
        <strain evidence="16">Clonal line C1</strain>
    </source>
</reference>
<evidence type="ECO:0000256" key="7">
    <source>
        <dbReference type="ARBA" id="ARBA00022723"/>
    </source>
</evidence>
<evidence type="ECO:0000256" key="8">
    <source>
        <dbReference type="ARBA" id="ARBA00022842"/>
    </source>
</evidence>
<dbReference type="GO" id="GO:0030422">
    <property type="term" value="P:siRNA processing"/>
    <property type="evidence" value="ECO:0007669"/>
    <property type="project" value="TreeGrafter"/>
</dbReference>
<dbReference type="GO" id="GO:0090486">
    <property type="term" value="F:small RNA 2'-O-methyltransferase activity"/>
    <property type="evidence" value="ECO:0007669"/>
    <property type="project" value="UniProtKB-EC"/>
</dbReference>
<feature type="compositionally biased region" description="Basic and acidic residues" evidence="13">
    <location>
        <begin position="769"/>
        <end position="779"/>
    </location>
</feature>
<protein>
    <recommendedName>
        <fullName evidence="3">Small RNA 2'-O-methyltransferase</fullName>
        <ecNumber evidence="11">2.1.1.386</ecNumber>
    </recommendedName>
</protein>
<dbReference type="PANTHER" id="PTHR21404:SF3">
    <property type="entry name" value="SMALL RNA 2'-O-METHYLTRANSFERASE"/>
    <property type="match status" value="1"/>
</dbReference>
<evidence type="ECO:0000256" key="5">
    <source>
        <dbReference type="ARBA" id="ARBA00022679"/>
    </source>
</evidence>
<dbReference type="GO" id="GO:0034587">
    <property type="term" value="P:piRNA processing"/>
    <property type="evidence" value="ECO:0007669"/>
    <property type="project" value="TreeGrafter"/>
</dbReference>
<feature type="compositionally biased region" description="Basic and acidic residues" evidence="13">
    <location>
        <begin position="931"/>
        <end position="942"/>
    </location>
</feature>
<keyword evidence="10" id="KW-0943">RNA-mediated gene silencing</keyword>
<dbReference type="Gene3D" id="3.40.50.150">
    <property type="entry name" value="Vaccinia Virus protein VP39"/>
    <property type="match status" value="1"/>
</dbReference>
<comment type="similarity">
    <text evidence="2">Belongs to the methyltransferase superfamily. HEN1 family.</text>
</comment>
<sequence length="1141" mass="127688">MIFVLFHVLYSLSKYVYKRYHANPLAILHDAAQEAKFHKESCEMRNEVSCDEDAVLPKTQLKFSPPAYIQRYNAVLNVLIDPKYEGKLRKVVDFGCSELGFLTFLKHLAGVEEILCVDIDEEMLERNNVKAKPYTMDYVHRRKSPLTIEICCGSVTQNDLRLQNMDAVICIELVEHMYLSELIDFPHNIFGYIMPKVAIITTPNADFNVLFPNFSGYRHPDHKFEWTREQFQDWAQNIVTRYPAYSVTFHGICNGPEGTEEVGSCTQMAVFHLESQVECIQPVMSDLYKTVARFEYPVFFDSRTDEQKILDEALYYINFLAYHGTEMLEEVPLNKVLSFIKEVPITIDALKSLLVEHRMVIKDGEDGPVVLPFENSTMESESDHSDDPLECSVVADFSDDADNLIAWNDFGSHSSINEPPIADEESLLLQVPYTDWNEESIVIPENRSVTLENTYLFDGEVYPGDEAHVSERPISNGGDTNCLTVNDTAGVTIEELSGNSIPLTLDNNELNGKTQIIQSDALTIMVSAAPSSSSAPNNTTKRLVDIVTIEPPLSQEDELNLRSMQRASTLNCQPHLSVSRSSTSPEPLYLSFELNNSLQNYSTHQNESYQSAVLNNTFCQSEMNEATGNVDYCGAEEDCLRRSKRNFLENGSNVEVNSDCNVERGNITAMEEQVCEDVNVADKLSANIYSSSFQNQPKFTSSPRKMPSTLEQRYIENEDLVPADSNLLSSITETIKKTNEMNIGNSSIANTQISNSVVGTISTTSSSSNDKDTDAKRNTDCSADNKTQQESCSENKEFSASTFTENGDNRKSAAESGSIINHETDVQNVDTYVLSSGDKTMKPEEGNVSALSKLDDINAKAYLDNVLASDSRTNISKRCLSPPKEFLSSKLRRNGKCSSECAKEASVLDDKFVPSSSSEDRSSVQFASMSRNEENVMKEPGNRDVNMSSITRLIDSVETKASSPLETSPNSWSPEIMDSGYPNTASAQDITPEYDLSSIAQDHIPDSESPSVAEAPRFGILEPVEVENGDLANNNRDDEGNNMMAVDADDNEDLQPFIDVLENDLENENDIYVMQNGFPMWLLRILEMANPLDFDVQGQQNRRDEDDAHYVGRDEGFDSSSSENESDVVYNEMENDNEHEE</sequence>
<feature type="compositionally biased region" description="Polar residues" evidence="13">
    <location>
        <begin position="780"/>
        <end position="806"/>
    </location>
</feature>
<feature type="region of interest" description="Disordered" evidence="13">
    <location>
        <begin position="760"/>
        <end position="822"/>
    </location>
</feature>
<evidence type="ECO:0000256" key="3">
    <source>
        <dbReference type="ARBA" id="ARBA00021330"/>
    </source>
</evidence>
<comment type="cofactor">
    <cofactor evidence="1">
        <name>Mg(2+)</name>
        <dbReference type="ChEBI" id="CHEBI:18420"/>
    </cofactor>
</comment>
<dbReference type="InterPro" id="IPR029063">
    <property type="entry name" value="SAM-dependent_MTases_sf"/>
</dbReference>
<dbReference type="CDD" id="cd02440">
    <property type="entry name" value="AdoMet_MTases"/>
    <property type="match status" value="1"/>
</dbReference>
<evidence type="ECO:0000256" key="2">
    <source>
        <dbReference type="ARBA" id="ARBA00009026"/>
    </source>
</evidence>
<feature type="region of interest" description="Disordered" evidence="13">
    <location>
        <begin position="1098"/>
        <end position="1141"/>
    </location>
</feature>
<keyword evidence="9" id="KW-0694">RNA-binding</keyword>
<evidence type="ECO:0000313" key="17">
    <source>
        <dbReference type="Proteomes" id="UP000053097"/>
    </source>
</evidence>
<comment type="catalytic activity">
    <reaction evidence="12">
        <text>small RNA 3'-end nucleotide + S-adenosyl-L-methionine = small RNA 3'-end 2'-O-methylnucleotide + S-adenosyl-L-homocysteine + H(+)</text>
        <dbReference type="Rhea" id="RHEA:37887"/>
        <dbReference type="Rhea" id="RHEA-COMP:10415"/>
        <dbReference type="Rhea" id="RHEA-COMP:10416"/>
        <dbReference type="ChEBI" id="CHEBI:15378"/>
        <dbReference type="ChEBI" id="CHEBI:57856"/>
        <dbReference type="ChEBI" id="CHEBI:59789"/>
        <dbReference type="ChEBI" id="CHEBI:74896"/>
        <dbReference type="ChEBI" id="CHEBI:74898"/>
        <dbReference type="EC" id="2.1.1.386"/>
    </reaction>
</comment>
<dbReference type="GO" id="GO:0046872">
    <property type="term" value="F:metal ion binding"/>
    <property type="evidence" value="ECO:0007669"/>
    <property type="project" value="UniProtKB-KW"/>
</dbReference>
<evidence type="ECO:0000256" key="6">
    <source>
        <dbReference type="ARBA" id="ARBA00022691"/>
    </source>
</evidence>
<dbReference type="EMBL" id="KK107154">
    <property type="protein sequence ID" value="EZA56852.1"/>
    <property type="molecule type" value="Genomic_DNA"/>
</dbReference>
<dbReference type="InterPro" id="IPR013216">
    <property type="entry name" value="Methyltransf_11"/>
</dbReference>